<dbReference type="WBParaSite" id="SBAD_0000474001-mRNA-1">
    <property type="protein sequence ID" value="SBAD_0000474001-mRNA-1"/>
    <property type="gene ID" value="SBAD_0000474001"/>
</dbReference>
<dbReference type="AlphaFoldDB" id="A0A183ILQ2"/>
<sequence length="91" mass="10012">MPPGVQAPCVVVACSCDTQLSSQRRCQAKSEVGEYRSDEATMTVTAGYEKSAIRTCSSPSVSRGRSSIITDDEDRQKDDEDTTQRPSRYPF</sequence>
<protein>
    <submittedName>
        <fullName evidence="2 4">Uncharacterized protein</fullName>
    </submittedName>
</protein>
<accession>A0A183ILQ2</accession>
<gene>
    <name evidence="2" type="ORF">SBAD_LOCUS4547</name>
</gene>
<organism evidence="4">
    <name type="scientific">Soboliphyme baturini</name>
    <dbReference type="NCBI Taxonomy" id="241478"/>
    <lineage>
        <taxon>Eukaryota</taxon>
        <taxon>Metazoa</taxon>
        <taxon>Ecdysozoa</taxon>
        <taxon>Nematoda</taxon>
        <taxon>Enoplea</taxon>
        <taxon>Dorylaimia</taxon>
        <taxon>Dioctophymatida</taxon>
        <taxon>Dioctophymatoidea</taxon>
        <taxon>Soboliphymatidae</taxon>
        <taxon>Soboliphyme</taxon>
    </lineage>
</organism>
<reference evidence="4" key="1">
    <citation type="submission" date="2016-06" db="UniProtKB">
        <authorList>
            <consortium name="WormBaseParasite"/>
        </authorList>
    </citation>
    <scope>IDENTIFICATION</scope>
</reference>
<feature type="compositionally biased region" description="Low complexity" evidence="1">
    <location>
        <begin position="57"/>
        <end position="67"/>
    </location>
</feature>
<feature type="region of interest" description="Disordered" evidence="1">
    <location>
        <begin position="55"/>
        <end position="91"/>
    </location>
</feature>
<evidence type="ECO:0000313" key="4">
    <source>
        <dbReference type="WBParaSite" id="SBAD_0000474001-mRNA-1"/>
    </source>
</evidence>
<proteinExistence type="predicted"/>
<evidence type="ECO:0000256" key="1">
    <source>
        <dbReference type="SAM" id="MobiDB-lite"/>
    </source>
</evidence>
<keyword evidence="3" id="KW-1185">Reference proteome</keyword>
<dbReference type="Proteomes" id="UP000270296">
    <property type="component" value="Unassembled WGS sequence"/>
</dbReference>
<evidence type="ECO:0000313" key="3">
    <source>
        <dbReference type="Proteomes" id="UP000270296"/>
    </source>
</evidence>
<evidence type="ECO:0000313" key="2">
    <source>
        <dbReference type="EMBL" id="VDP04719.1"/>
    </source>
</evidence>
<name>A0A183ILQ2_9BILA</name>
<reference evidence="2 3" key="2">
    <citation type="submission" date="2018-11" db="EMBL/GenBank/DDBJ databases">
        <authorList>
            <consortium name="Pathogen Informatics"/>
        </authorList>
    </citation>
    <scope>NUCLEOTIDE SEQUENCE [LARGE SCALE GENOMIC DNA]</scope>
</reference>
<dbReference type="EMBL" id="UZAM01008391">
    <property type="protein sequence ID" value="VDP04719.1"/>
    <property type="molecule type" value="Genomic_DNA"/>
</dbReference>